<organism evidence="1 2">
    <name type="scientific">Bauhinia variegata</name>
    <name type="common">Purple orchid tree</name>
    <name type="synonym">Phanera variegata</name>
    <dbReference type="NCBI Taxonomy" id="167791"/>
    <lineage>
        <taxon>Eukaryota</taxon>
        <taxon>Viridiplantae</taxon>
        <taxon>Streptophyta</taxon>
        <taxon>Embryophyta</taxon>
        <taxon>Tracheophyta</taxon>
        <taxon>Spermatophyta</taxon>
        <taxon>Magnoliopsida</taxon>
        <taxon>eudicotyledons</taxon>
        <taxon>Gunneridae</taxon>
        <taxon>Pentapetalae</taxon>
        <taxon>rosids</taxon>
        <taxon>fabids</taxon>
        <taxon>Fabales</taxon>
        <taxon>Fabaceae</taxon>
        <taxon>Cercidoideae</taxon>
        <taxon>Cercideae</taxon>
        <taxon>Bauhiniinae</taxon>
        <taxon>Bauhinia</taxon>
    </lineage>
</organism>
<evidence type="ECO:0000313" key="2">
    <source>
        <dbReference type="Proteomes" id="UP000828941"/>
    </source>
</evidence>
<reference evidence="1 2" key="1">
    <citation type="journal article" date="2022" name="DNA Res.">
        <title>Chromosomal-level genome assembly of the orchid tree Bauhinia variegata (Leguminosae; Cercidoideae) supports the allotetraploid origin hypothesis of Bauhinia.</title>
        <authorList>
            <person name="Zhong Y."/>
            <person name="Chen Y."/>
            <person name="Zheng D."/>
            <person name="Pang J."/>
            <person name="Liu Y."/>
            <person name="Luo S."/>
            <person name="Meng S."/>
            <person name="Qian L."/>
            <person name="Wei D."/>
            <person name="Dai S."/>
            <person name="Zhou R."/>
        </authorList>
    </citation>
    <scope>NUCLEOTIDE SEQUENCE [LARGE SCALE GENOMIC DNA]</scope>
    <source>
        <strain evidence="1">BV-YZ2020</strain>
    </source>
</reference>
<dbReference type="Proteomes" id="UP000828941">
    <property type="component" value="Chromosome 4"/>
</dbReference>
<keyword evidence="2" id="KW-1185">Reference proteome</keyword>
<comment type="caution">
    <text evidence="1">The sequence shown here is derived from an EMBL/GenBank/DDBJ whole genome shotgun (WGS) entry which is preliminary data.</text>
</comment>
<sequence length="187" mass="20795">MELCHVHHLPLPLMMLQSLSLHLLAGNNRILSFTVLSLGPSVKILLPLSLKLLLLTLRLPLPGPHLPPCLPTNPSLVSWSLKDKLAYTTRGSKSVSDYLHDIKSLTDELALISHPLDDVDLVIHALNGLGSDFKEITTALKARDIPVCYEESFEKLSDYERYLKREDSTPIDLPIAIANAFYPPRSS</sequence>
<evidence type="ECO:0000313" key="1">
    <source>
        <dbReference type="EMBL" id="KAI4347817.1"/>
    </source>
</evidence>
<name>A0ACB9PG82_BAUVA</name>
<dbReference type="EMBL" id="CM039429">
    <property type="protein sequence ID" value="KAI4347817.1"/>
    <property type="molecule type" value="Genomic_DNA"/>
</dbReference>
<gene>
    <name evidence="1" type="ORF">L6164_008598</name>
</gene>
<proteinExistence type="predicted"/>
<protein>
    <submittedName>
        <fullName evidence="1">Uncharacterized protein</fullName>
    </submittedName>
</protein>
<accession>A0ACB9PG82</accession>